<evidence type="ECO:0000313" key="2">
    <source>
        <dbReference type="Proteomes" id="UP000886501"/>
    </source>
</evidence>
<reference evidence="1" key="2">
    <citation type="journal article" date="2020" name="Nat. Commun.">
        <title>Large-scale genome sequencing of mycorrhizal fungi provides insights into the early evolution of symbiotic traits.</title>
        <authorList>
            <person name="Miyauchi S."/>
            <person name="Kiss E."/>
            <person name="Kuo A."/>
            <person name="Drula E."/>
            <person name="Kohler A."/>
            <person name="Sanchez-Garcia M."/>
            <person name="Morin E."/>
            <person name="Andreopoulos B."/>
            <person name="Barry K.W."/>
            <person name="Bonito G."/>
            <person name="Buee M."/>
            <person name="Carver A."/>
            <person name="Chen C."/>
            <person name="Cichocki N."/>
            <person name="Clum A."/>
            <person name="Culley D."/>
            <person name="Crous P.W."/>
            <person name="Fauchery L."/>
            <person name="Girlanda M."/>
            <person name="Hayes R.D."/>
            <person name="Keri Z."/>
            <person name="LaButti K."/>
            <person name="Lipzen A."/>
            <person name="Lombard V."/>
            <person name="Magnuson J."/>
            <person name="Maillard F."/>
            <person name="Murat C."/>
            <person name="Nolan M."/>
            <person name="Ohm R.A."/>
            <person name="Pangilinan J."/>
            <person name="Pereira M.F."/>
            <person name="Perotto S."/>
            <person name="Peter M."/>
            <person name="Pfister S."/>
            <person name="Riley R."/>
            <person name="Sitrit Y."/>
            <person name="Stielow J.B."/>
            <person name="Szollosi G."/>
            <person name="Zifcakova L."/>
            <person name="Stursova M."/>
            <person name="Spatafora J.W."/>
            <person name="Tedersoo L."/>
            <person name="Vaario L.M."/>
            <person name="Yamada A."/>
            <person name="Yan M."/>
            <person name="Wang P."/>
            <person name="Xu J."/>
            <person name="Bruns T."/>
            <person name="Baldrian P."/>
            <person name="Vilgalys R."/>
            <person name="Dunand C."/>
            <person name="Henrissat B."/>
            <person name="Grigoriev I.V."/>
            <person name="Hibbett D."/>
            <person name="Nagy L.G."/>
            <person name="Martin F.M."/>
        </authorList>
    </citation>
    <scope>NUCLEOTIDE SEQUENCE</scope>
    <source>
        <strain evidence="1">P2</strain>
    </source>
</reference>
<protein>
    <submittedName>
        <fullName evidence="1">Kinase-like protein</fullName>
    </submittedName>
</protein>
<dbReference type="EMBL" id="MU118038">
    <property type="protein sequence ID" value="KAF9647235.1"/>
    <property type="molecule type" value="Genomic_DNA"/>
</dbReference>
<comment type="caution">
    <text evidence="1">The sequence shown here is derived from an EMBL/GenBank/DDBJ whole genome shotgun (WGS) entry which is preliminary data.</text>
</comment>
<reference evidence="1" key="1">
    <citation type="submission" date="2019-10" db="EMBL/GenBank/DDBJ databases">
        <authorList>
            <consortium name="DOE Joint Genome Institute"/>
            <person name="Kuo A."/>
            <person name="Miyauchi S."/>
            <person name="Kiss E."/>
            <person name="Drula E."/>
            <person name="Kohler A."/>
            <person name="Sanchez-Garcia M."/>
            <person name="Andreopoulos B."/>
            <person name="Barry K.W."/>
            <person name="Bonito G."/>
            <person name="Buee M."/>
            <person name="Carver A."/>
            <person name="Chen C."/>
            <person name="Cichocki N."/>
            <person name="Clum A."/>
            <person name="Culley D."/>
            <person name="Crous P.W."/>
            <person name="Fauchery L."/>
            <person name="Girlanda M."/>
            <person name="Hayes R."/>
            <person name="Keri Z."/>
            <person name="Labutti K."/>
            <person name="Lipzen A."/>
            <person name="Lombard V."/>
            <person name="Magnuson J."/>
            <person name="Maillard F."/>
            <person name="Morin E."/>
            <person name="Murat C."/>
            <person name="Nolan M."/>
            <person name="Ohm R."/>
            <person name="Pangilinan J."/>
            <person name="Pereira M."/>
            <person name="Perotto S."/>
            <person name="Peter M."/>
            <person name="Riley R."/>
            <person name="Sitrit Y."/>
            <person name="Stielow B."/>
            <person name="Szollosi G."/>
            <person name="Zifcakova L."/>
            <person name="Stursova M."/>
            <person name="Spatafora J.W."/>
            <person name="Tedersoo L."/>
            <person name="Vaario L.-M."/>
            <person name="Yamada A."/>
            <person name="Yan M."/>
            <person name="Wang P."/>
            <person name="Xu J."/>
            <person name="Bruns T."/>
            <person name="Baldrian P."/>
            <person name="Vilgalys R."/>
            <person name="Henrissat B."/>
            <person name="Grigoriev I.V."/>
            <person name="Hibbett D."/>
            <person name="Nagy L.G."/>
            <person name="Martin F.M."/>
        </authorList>
    </citation>
    <scope>NUCLEOTIDE SEQUENCE</scope>
    <source>
        <strain evidence="1">P2</strain>
    </source>
</reference>
<name>A0ACB6ZCW2_THEGA</name>
<feature type="non-terminal residue" evidence="1">
    <location>
        <position position="1"/>
    </location>
</feature>
<keyword evidence="2" id="KW-1185">Reference proteome</keyword>
<gene>
    <name evidence="1" type="ORF">BDM02DRAFT_3098447</name>
</gene>
<dbReference type="Proteomes" id="UP000886501">
    <property type="component" value="Unassembled WGS sequence"/>
</dbReference>
<organism evidence="1 2">
    <name type="scientific">Thelephora ganbajun</name>
    <name type="common">Ganba fungus</name>
    <dbReference type="NCBI Taxonomy" id="370292"/>
    <lineage>
        <taxon>Eukaryota</taxon>
        <taxon>Fungi</taxon>
        <taxon>Dikarya</taxon>
        <taxon>Basidiomycota</taxon>
        <taxon>Agaricomycotina</taxon>
        <taxon>Agaricomycetes</taxon>
        <taxon>Thelephorales</taxon>
        <taxon>Thelephoraceae</taxon>
        <taxon>Thelephora</taxon>
    </lineage>
</organism>
<accession>A0ACB6ZCW2</accession>
<evidence type="ECO:0000313" key="1">
    <source>
        <dbReference type="EMBL" id="KAF9647235.1"/>
    </source>
</evidence>
<sequence>DDKLRRRCLRLISKICKARKIIPSSYILRQELVRITQYYHRGGFGDVSSGEYLGCPVAIKRLRMNERDSDKIFKRLCREIISWKHLSHPNILPLLGVSVSTGPYCFSILTEWMSNGTVMRYTRSNPEANRLQLLSQVAAGVVYLHELRVVHGDLKGAMKQANILVDNTGAARVADFGLMAMADLSTNLLSATDVSFGGTHCWMSPELLDPQCFDSNGRPTHESDCYALGMVVYEVS</sequence>
<proteinExistence type="predicted"/>